<reference evidence="2" key="1">
    <citation type="submission" date="2022-07" db="EMBL/GenBank/DDBJ databases">
        <authorList>
            <person name="Macas J."/>
            <person name="Novak P."/>
            <person name="Neumann P."/>
        </authorList>
    </citation>
    <scope>NUCLEOTIDE SEQUENCE</scope>
</reference>
<sequence>MVVPLRRIAGENYYVRGHCRCFDIDADELCWFWLEGLARKCVEGMRGNEQGSVGLEERNSATGFVPSEGVRTPHTNTSEVPSAFFEEESQHDAADENMEEDESHERIQAEFNDQDDHNTDVHVEDRRSR</sequence>
<proteinExistence type="predicted"/>
<evidence type="ECO:0000313" key="3">
    <source>
        <dbReference type="Proteomes" id="UP001152484"/>
    </source>
</evidence>
<protein>
    <submittedName>
        <fullName evidence="2">Uncharacterized protein</fullName>
    </submittedName>
</protein>
<dbReference type="AlphaFoldDB" id="A0A9P1E8I7"/>
<name>A0A9P1E8I7_CUSEU</name>
<dbReference type="EMBL" id="CAMAPE010000019">
    <property type="protein sequence ID" value="CAH9086814.1"/>
    <property type="molecule type" value="Genomic_DNA"/>
</dbReference>
<organism evidence="2 3">
    <name type="scientific">Cuscuta europaea</name>
    <name type="common">European dodder</name>
    <dbReference type="NCBI Taxonomy" id="41803"/>
    <lineage>
        <taxon>Eukaryota</taxon>
        <taxon>Viridiplantae</taxon>
        <taxon>Streptophyta</taxon>
        <taxon>Embryophyta</taxon>
        <taxon>Tracheophyta</taxon>
        <taxon>Spermatophyta</taxon>
        <taxon>Magnoliopsida</taxon>
        <taxon>eudicotyledons</taxon>
        <taxon>Gunneridae</taxon>
        <taxon>Pentapetalae</taxon>
        <taxon>asterids</taxon>
        <taxon>lamiids</taxon>
        <taxon>Solanales</taxon>
        <taxon>Convolvulaceae</taxon>
        <taxon>Cuscuteae</taxon>
        <taxon>Cuscuta</taxon>
        <taxon>Cuscuta subgen. Cuscuta</taxon>
    </lineage>
</organism>
<accession>A0A9P1E8I7</accession>
<keyword evidence="3" id="KW-1185">Reference proteome</keyword>
<gene>
    <name evidence="2" type="ORF">CEURO_LOCUS9798</name>
</gene>
<dbReference type="Proteomes" id="UP001152484">
    <property type="component" value="Unassembled WGS sequence"/>
</dbReference>
<evidence type="ECO:0000313" key="2">
    <source>
        <dbReference type="EMBL" id="CAH9086814.1"/>
    </source>
</evidence>
<comment type="caution">
    <text evidence="2">The sequence shown here is derived from an EMBL/GenBank/DDBJ whole genome shotgun (WGS) entry which is preliminary data.</text>
</comment>
<feature type="compositionally biased region" description="Basic and acidic residues" evidence="1">
    <location>
        <begin position="103"/>
        <end position="129"/>
    </location>
</feature>
<feature type="region of interest" description="Disordered" evidence="1">
    <location>
        <begin position="52"/>
        <end position="129"/>
    </location>
</feature>
<evidence type="ECO:0000256" key="1">
    <source>
        <dbReference type="SAM" id="MobiDB-lite"/>
    </source>
</evidence>